<dbReference type="SUPFAM" id="SSF81271">
    <property type="entry name" value="TGS-like"/>
    <property type="match status" value="1"/>
</dbReference>
<dbReference type="GO" id="GO:0000049">
    <property type="term" value="F:tRNA binding"/>
    <property type="evidence" value="ECO:0007669"/>
    <property type="project" value="UniProtKB-KW"/>
</dbReference>
<comment type="similarity">
    <text evidence="1 13">Belongs to the class-II aminoacyl-tRNA synthetase family.</text>
</comment>
<dbReference type="FunFam" id="3.30.980.10:FF:000005">
    <property type="entry name" value="Threonyl-tRNA synthetase, mitochondrial"/>
    <property type="match status" value="1"/>
</dbReference>
<evidence type="ECO:0000256" key="6">
    <source>
        <dbReference type="ARBA" id="ARBA00022741"/>
    </source>
</evidence>
<dbReference type="FunFam" id="3.30.930.10:FF:000002">
    <property type="entry name" value="Threonine--tRNA ligase"/>
    <property type="match status" value="1"/>
</dbReference>
<dbReference type="CDD" id="cd01667">
    <property type="entry name" value="TGS_ThrRS"/>
    <property type="match status" value="1"/>
</dbReference>
<dbReference type="NCBIfam" id="TIGR00418">
    <property type="entry name" value="thrS"/>
    <property type="match status" value="1"/>
</dbReference>
<keyword evidence="10 13" id="KW-0648">Protein biosynthesis</keyword>
<evidence type="ECO:0000259" key="14">
    <source>
        <dbReference type="PROSITE" id="PS50862"/>
    </source>
</evidence>
<comment type="caution">
    <text evidence="16">The sequence shown here is derived from an EMBL/GenBank/DDBJ whole genome shotgun (WGS) entry which is preliminary data.</text>
</comment>
<dbReference type="Gene3D" id="3.30.980.10">
    <property type="entry name" value="Threonyl-trna Synthetase, Chain A, domain 2"/>
    <property type="match status" value="1"/>
</dbReference>
<evidence type="ECO:0000256" key="11">
    <source>
        <dbReference type="ARBA" id="ARBA00023146"/>
    </source>
</evidence>
<dbReference type="Proteomes" id="UP001431776">
    <property type="component" value="Unassembled WGS sequence"/>
</dbReference>
<dbReference type="PROSITE" id="PS51880">
    <property type="entry name" value="TGS"/>
    <property type="match status" value="1"/>
</dbReference>
<dbReference type="PANTHER" id="PTHR11451:SF44">
    <property type="entry name" value="THREONINE--TRNA LIGASE, CHLOROPLASTIC_MITOCHONDRIAL 2"/>
    <property type="match status" value="1"/>
</dbReference>
<dbReference type="Pfam" id="PF00587">
    <property type="entry name" value="tRNA-synt_2b"/>
    <property type="match status" value="1"/>
</dbReference>
<keyword evidence="2 13" id="KW-0963">Cytoplasm</keyword>
<feature type="binding site" evidence="13">
    <location>
        <position position="382"/>
    </location>
    <ligand>
        <name>Zn(2+)</name>
        <dbReference type="ChEBI" id="CHEBI:29105"/>
        <note>catalytic</note>
    </ligand>
</feature>
<dbReference type="CDD" id="cd00771">
    <property type="entry name" value="ThrRS_core"/>
    <property type="match status" value="1"/>
</dbReference>
<evidence type="ECO:0000256" key="5">
    <source>
        <dbReference type="ARBA" id="ARBA00022723"/>
    </source>
</evidence>
<comment type="cofactor">
    <cofactor evidence="13">
        <name>Zn(2+)</name>
        <dbReference type="ChEBI" id="CHEBI:29105"/>
    </cofactor>
    <text evidence="13">Binds 1 zinc ion per subunit.</text>
</comment>
<dbReference type="GO" id="GO:0005524">
    <property type="term" value="F:ATP binding"/>
    <property type="evidence" value="ECO:0007669"/>
    <property type="project" value="UniProtKB-UniRule"/>
</dbReference>
<feature type="binding site" evidence="13">
    <location>
        <position position="508"/>
    </location>
    <ligand>
        <name>Zn(2+)</name>
        <dbReference type="ChEBI" id="CHEBI:29105"/>
        <note>catalytic</note>
    </ligand>
</feature>
<feature type="binding site" evidence="13">
    <location>
        <position position="331"/>
    </location>
    <ligand>
        <name>Zn(2+)</name>
        <dbReference type="ChEBI" id="CHEBI:29105"/>
        <note>catalytic</note>
    </ligand>
</feature>
<evidence type="ECO:0000256" key="2">
    <source>
        <dbReference type="ARBA" id="ARBA00022490"/>
    </source>
</evidence>
<dbReference type="EC" id="6.1.1.3" evidence="13"/>
<dbReference type="InterPro" id="IPR045864">
    <property type="entry name" value="aa-tRNA-synth_II/BPL/LPL"/>
</dbReference>
<dbReference type="InterPro" id="IPR018163">
    <property type="entry name" value="Thr/Ala-tRNA-synth_IIc_edit"/>
</dbReference>
<dbReference type="InterPro" id="IPR033728">
    <property type="entry name" value="ThrRS_core"/>
</dbReference>
<dbReference type="GO" id="GO:0005737">
    <property type="term" value="C:cytoplasm"/>
    <property type="evidence" value="ECO:0007669"/>
    <property type="project" value="UniProtKB-SubCell"/>
</dbReference>
<evidence type="ECO:0000256" key="1">
    <source>
        <dbReference type="ARBA" id="ARBA00008226"/>
    </source>
</evidence>
<dbReference type="AlphaFoldDB" id="A0AAW6TX93"/>
<dbReference type="Pfam" id="PF07973">
    <property type="entry name" value="tRNA_SAD"/>
    <property type="match status" value="1"/>
</dbReference>
<dbReference type="Pfam" id="PF02824">
    <property type="entry name" value="TGS"/>
    <property type="match status" value="1"/>
</dbReference>
<dbReference type="SUPFAM" id="SSF55186">
    <property type="entry name" value="ThrRS/AlaRS common domain"/>
    <property type="match status" value="1"/>
</dbReference>
<evidence type="ECO:0000256" key="8">
    <source>
        <dbReference type="ARBA" id="ARBA00022840"/>
    </source>
</evidence>
<dbReference type="Gene3D" id="3.10.20.30">
    <property type="match status" value="1"/>
</dbReference>
<protein>
    <recommendedName>
        <fullName evidence="13">Threonine--tRNA ligase</fullName>
        <ecNumber evidence="13">6.1.1.3</ecNumber>
    </recommendedName>
    <alternativeName>
        <fullName evidence="13">Threonyl-tRNA synthetase</fullName>
        <shortName evidence="13">ThrRS</shortName>
    </alternativeName>
</protein>
<keyword evidence="11 13" id="KW-0030">Aminoacyl-tRNA synthetase</keyword>
<dbReference type="SUPFAM" id="SSF52954">
    <property type="entry name" value="Class II aaRS ABD-related"/>
    <property type="match status" value="1"/>
</dbReference>
<keyword evidence="9 13" id="KW-0694">RNA-binding</keyword>
<dbReference type="PRINTS" id="PR01047">
    <property type="entry name" value="TRNASYNTHTHR"/>
</dbReference>
<comment type="catalytic activity">
    <reaction evidence="12 13">
        <text>tRNA(Thr) + L-threonine + ATP = L-threonyl-tRNA(Thr) + AMP + diphosphate + H(+)</text>
        <dbReference type="Rhea" id="RHEA:24624"/>
        <dbReference type="Rhea" id="RHEA-COMP:9670"/>
        <dbReference type="Rhea" id="RHEA-COMP:9704"/>
        <dbReference type="ChEBI" id="CHEBI:15378"/>
        <dbReference type="ChEBI" id="CHEBI:30616"/>
        <dbReference type="ChEBI" id="CHEBI:33019"/>
        <dbReference type="ChEBI" id="CHEBI:57926"/>
        <dbReference type="ChEBI" id="CHEBI:78442"/>
        <dbReference type="ChEBI" id="CHEBI:78534"/>
        <dbReference type="ChEBI" id="CHEBI:456215"/>
        <dbReference type="EC" id="6.1.1.3"/>
    </reaction>
</comment>
<dbReference type="Pfam" id="PF03129">
    <property type="entry name" value="HGTP_anticodon"/>
    <property type="match status" value="1"/>
</dbReference>
<evidence type="ECO:0000256" key="9">
    <source>
        <dbReference type="ARBA" id="ARBA00022884"/>
    </source>
</evidence>
<dbReference type="PANTHER" id="PTHR11451">
    <property type="entry name" value="THREONINE-TRNA LIGASE"/>
    <property type="match status" value="1"/>
</dbReference>
<dbReference type="FunFam" id="3.40.50.800:FF:000001">
    <property type="entry name" value="Threonine--tRNA ligase"/>
    <property type="match status" value="1"/>
</dbReference>
<keyword evidence="17" id="KW-1185">Reference proteome</keyword>
<evidence type="ECO:0000259" key="15">
    <source>
        <dbReference type="PROSITE" id="PS51880"/>
    </source>
</evidence>
<evidence type="ECO:0000313" key="16">
    <source>
        <dbReference type="EMBL" id="MDI6450338.1"/>
    </source>
</evidence>
<reference evidence="16" key="1">
    <citation type="submission" date="2023-05" db="EMBL/GenBank/DDBJ databases">
        <title>Anaerotaeda fermentans gen. nov., sp. nov., a novel anaerobic planctomycete of the new family within the order Sedimentisphaerales isolated from Taman Peninsula, Russia.</title>
        <authorList>
            <person name="Khomyakova M.A."/>
            <person name="Merkel A.Y."/>
            <person name="Slobodkin A.I."/>
        </authorList>
    </citation>
    <scope>NUCLEOTIDE SEQUENCE</scope>
    <source>
        <strain evidence="16">M17dextr</strain>
    </source>
</reference>
<evidence type="ECO:0000313" key="17">
    <source>
        <dbReference type="Proteomes" id="UP001431776"/>
    </source>
</evidence>
<dbReference type="GO" id="GO:0006435">
    <property type="term" value="P:threonyl-tRNA aminoacylation"/>
    <property type="evidence" value="ECO:0007669"/>
    <property type="project" value="UniProtKB-UniRule"/>
</dbReference>
<dbReference type="InterPro" id="IPR006195">
    <property type="entry name" value="aa-tRNA-synth_II"/>
</dbReference>
<keyword evidence="3 13" id="KW-0820">tRNA-binding</keyword>
<dbReference type="RefSeq" id="WP_349245749.1">
    <property type="nucleotide sequence ID" value="NZ_JASCXX010000019.1"/>
</dbReference>
<keyword evidence="7 13" id="KW-0862">Zinc</keyword>
<dbReference type="InterPro" id="IPR047246">
    <property type="entry name" value="ThrRS_anticodon"/>
</dbReference>
<dbReference type="InterPro" id="IPR012947">
    <property type="entry name" value="tRNA_SAD"/>
</dbReference>
<dbReference type="GO" id="GO:0004829">
    <property type="term" value="F:threonine-tRNA ligase activity"/>
    <property type="evidence" value="ECO:0007669"/>
    <property type="project" value="UniProtKB-UniRule"/>
</dbReference>
<dbReference type="PROSITE" id="PS50862">
    <property type="entry name" value="AA_TRNA_LIGASE_II"/>
    <property type="match status" value="1"/>
</dbReference>
<feature type="domain" description="Aminoacyl-transfer RNA synthetases class-II family profile" evidence="14">
    <location>
        <begin position="227"/>
        <end position="531"/>
    </location>
</feature>
<dbReference type="InterPro" id="IPR036621">
    <property type="entry name" value="Anticodon-bd_dom_sf"/>
</dbReference>
<dbReference type="Gene3D" id="3.30.54.20">
    <property type="match status" value="1"/>
</dbReference>
<dbReference type="InterPro" id="IPR002314">
    <property type="entry name" value="aa-tRNA-synt_IIb"/>
</dbReference>
<dbReference type="InterPro" id="IPR012675">
    <property type="entry name" value="Beta-grasp_dom_sf"/>
</dbReference>
<dbReference type="EMBL" id="JASCXX010000019">
    <property type="protein sequence ID" value="MDI6450338.1"/>
    <property type="molecule type" value="Genomic_DNA"/>
</dbReference>
<dbReference type="InterPro" id="IPR002320">
    <property type="entry name" value="Thr-tRNA-ligase_IIa"/>
</dbReference>
<evidence type="ECO:0000256" key="10">
    <source>
        <dbReference type="ARBA" id="ARBA00022917"/>
    </source>
</evidence>
<proteinExistence type="inferred from homology"/>
<comment type="subunit">
    <text evidence="13">Homodimer.</text>
</comment>
<dbReference type="InterPro" id="IPR012676">
    <property type="entry name" value="TGS-like"/>
</dbReference>
<evidence type="ECO:0000256" key="12">
    <source>
        <dbReference type="ARBA" id="ARBA00049515"/>
    </source>
</evidence>
<dbReference type="HAMAP" id="MF_00184">
    <property type="entry name" value="Thr_tRNA_synth"/>
    <property type="match status" value="1"/>
</dbReference>
<keyword evidence="5 13" id="KW-0479">Metal-binding</keyword>
<organism evidence="16 17">
    <name type="scientific">Anaerobaca lacustris</name>
    <dbReference type="NCBI Taxonomy" id="3044600"/>
    <lineage>
        <taxon>Bacteria</taxon>
        <taxon>Pseudomonadati</taxon>
        <taxon>Planctomycetota</taxon>
        <taxon>Phycisphaerae</taxon>
        <taxon>Sedimentisphaerales</taxon>
        <taxon>Anaerobacaceae</taxon>
        <taxon>Anaerobaca</taxon>
    </lineage>
</organism>
<dbReference type="Gene3D" id="3.40.50.800">
    <property type="entry name" value="Anticodon-binding domain"/>
    <property type="match status" value="1"/>
</dbReference>
<evidence type="ECO:0000256" key="3">
    <source>
        <dbReference type="ARBA" id="ARBA00022555"/>
    </source>
</evidence>
<dbReference type="InterPro" id="IPR004095">
    <property type="entry name" value="TGS"/>
</dbReference>
<name>A0AAW6TX93_9BACT</name>
<sequence>MAKITLPDGRVLEVGDGATVRQVAEQIGPGLARAALVGRVDGELVDLAATVKDGDRVQIVTAKDAEGLDAMRHSCAHVMAEAICRLWPQTKLVYGPTVEDGFYYDIDLDEPIRPDDFARIEAEMAEIAKADEPFVRTEMSRDEALAKLAGDRYKTDNIQRVDSATISFYSHGDGFEDLCRGPHVPSTGKVGSFKVMSVAGAYWHGDPTQKMLQRVYGTAWPTQKELDEHLNRLEEAKRRDHRVLGRQLDLFSFSEMGPGFAFMHPKGMVIWNQIVGFMSGLNRKYGYKEIRTPIILNEELWHRSGHWDNYKENMYFCEIDDVGYAVKPMNCPGGCLVYKTTKHSYREFPMRIAEFGMVHRHEASGVMHGLFRVRQFTQDDAHIFCMPEQIEAEIVGVINLIFETYRSFGFEDFAIELSTKPIKHIGSDEIWDVATGALKAALEHKGIDYKINEGDGAFYGPKIDFHIRDCLKRSWQLGTIQLDFSMPQRFELVYTAEDNTEKVPVMIHRAVLGSFERFMGILIEHYAGAMPVWLSPEQARVLPISEKTSEYGRAVQQRLFEAGLRCGADLSDEKIGAKIAKTHGEKVPYMLVVGPKEADNDAVSVRVRNSQETRTMPVGEFLETVKRKIADKDLYVEF</sequence>
<dbReference type="CDD" id="cd00860">
    <property type="entry name" value="ThrRS_anticodon"/>
    <property type="match status" value="1"/>
</dbReference>
<dbReference type="SMART" id="SM00863">
    <property type="entry name" value="tRNA_SAD"/>
    <property type="match status" value="1"/>
</dbReference>
<dbReference type="InterPro" id="IPR004154">
    <property type="entry name" value="Anticodon-bd"/>
</dbReference>
<dbReference type="Gene3D" id="3.30.930.10">
    <property type="entry name" value="Bira Bifunctional Protein, Domain 2"/>
    <property type="match status" value="1"/>
</dbReference>
<feature type="region of interest" description="Catalytic" evidence="13">
    <location>
        <begin position="240"/>
        <end position="531"/>
    </location>
</feature>
<evidence type="ECO:0000256" key="4">
    <source>
        <dbReference type="ARBA" id="ARBA00022598"/>
    </source>
</evidence>
<keyword evidence="4 13" id="KW-0436">Ligase</keyword>
<comment type="subcellular location">
    <subcellularLocation>
        <location evidence="13">Cytoplasm</location>
    </subcellularLocation>
</comment>
<evidence type="ECO:0000256" key="7">
    <source>
        <dbReference type="ARBA" id="ARBA00022833"/>
    </source>
</evidence>
<gene>
    <name evidence="13 16" type="primary">thrS</name>
    <name evidence="16" type="ORF">QJ522_14855</name>
</gene>
<evidence type="ECO:0000256" key="13">
    <source>
        <dbReference type="HAMAP-Rule" id="MF_00184"/>
    </source>
</evidence>
<accession>A0AAW6TX93</accession>
<keyword evidence="8 13" id="KW-0067">ATP-binding</keyword>
<feature type="domain" description="TGS" evidence="15">
    <location>
        <begin position="1"/>
        <end position="61"/>
    </location>
</feature>
<keyword evidence="6 13" id="KW-0547">Nucleotide-binding</keyword>
<dbReference type="SUPFAM" id="SSF55681">
    <property type="entry name" value="Class II aaRS and biotin synthetases"/>
    <property type="match status" value="1"/>
</dbReference>
<dbReference type="GO" id="GO:0046872">
    <property type="term" value="F:metal ion binding"/>
    <property type="evidence" value="ECO:0007669"/>
    <property type="project" value="UniProtKB-KW"/>
</dbReference>